<dbReference type="OrthoDB" id="37659at2759"/>
<dbReference type="AlphaFoldDB" id="A0A8K0QTJ1"/>
<dbReference type="EMBL" id="JAGMVJ010000025">
    <property type="protein sequence ID" value="KAH7071055.1"/>
    <property type="molecule type" value="Genomic_DNA"/>
</dbReference>
<dbReference type="InterPro" id="IPR020981">
    <property type="entry name" value="Csm1/Pcs1_C"/>
</dbReference>
<feature type="compositionally biased region" description="Low complexity" evidence="1">
    <location>
        <begin position="343"/>
        <end position="352"/>
    </location>
</feature>
<evidence type="ECO:0000256" key="1">
    <source>
        <dbReference type="SAM" id="MobiDB-lite"/>
    </source>
</evidence>
<dbReference type="GO" id="GO:0034506">
    <property type="term" value="C:chromosome, centromeric core domain"/>
    <property type="evidence" value="ECO:0007669"/>
    <property type="project" value="TreeGrafter"/>
</dbReference>
<feature type="compositionally biased region" description="Low complexity" evidence="1">
    <location>
        <begin position="492"/>
        <end position="515"/>
    </location>
</feature>
<feature type="compositionally biased region" description="Acidic residues" evidence="1">
    <location>
        <begin position="461"/>
        <end position="480"/>
    </location>
</feature>
<feature type="compositionally biased region" description="Acidic residues" evidence="1">
    <location>
        <begin position="372"/>
        <end position="384"/>
    </location>
</feature>
<evidence type="ECO:0000259" key="2">
    <source>
        <dbReference type="Pfam" id="PF12539"/>
    </source>
</evidence>
<reference evidence="3" key="1">
    <citation type="journal article" date="2021" name="Nat. Commun.">
        <title>Genetic determinants of endophytism in the Arabidopsis root mycobiome.</title>
        <authorList>
            <person name="Mesny F."/>
            <person name="Miyauchi S."/>
            <person name="Thiergart T."/>
            <person name="Pickel B."/>
            <person name="Atanasova L."/>
            <person name="Karlsson M."/>
            <person name="Huettel B."/>
            <person name="Barry K.W."/>
            <person name="Haridas S."/>
            <person name="Chen C."/>
            <person name="Bauer D."/>
            <person name="Andreopoulos W."/>
            <person name="Pangilinan J."/>
            <person name="LaButti K."/>
            <person name="Riley R."/>
            <person name="Lipzen A."/>
            <person name="Clum A."/>
            <person name="Drula E."/>
            <person name="Henrissat B."/>
            <person name="Kohler A."/>
            <person name="Grigoriev I.V."/>
            <person name="Martin F.M."/>
            <person name="Hacquard S."/>
        </authorList>
    </citation>
    <scope>NUCLEOTIDE SEQUENCE</scope>
    <source>
        <strain evidence="3">MPI-SDFR-AT-0120</strain>
    </source>
</reference>
<dbReference type="PRINTS" id="PR00081">
    <property type="entry name" value="GDHRDH"/>
</dbReference>
<dbReference type="Gene3D" id="1.10.287.1490">
    <property type="match status" value="1"/>
</dbReference>
<dbReference type="InterPro" id="IPR002347">
    <property type="entry name" value="SDR_fam"/>
</dbReference>
<evidence type="ECO:0000313" key="3">
    <source>
        <dbReference type="EMBL" id="KAH7071055.1"/>
    </source>
</evidence>
<dbReference type="PANTHER" id="PTHR28006">
    <property type="entry name" value="MONOPOLIN COMPLEX SUBUNIT CSM1"/>
    <property type="match status" value="1"/>
</dbReference>
<feature type="domain" description="Monopolin complex subunit Csm1/Pcs1 C-terminal" evidence="2">
    <location>
        <begin position="677"/>
        <end position="761"/>
    </location>
</feature>
<evidence type="ECO:0000313" key="4">
    <source>
        <dbReference type="Proteomes" id="UP000813461"/>
    </source>
</evidence>
<dbReference type="InterPro" id="IPR040349">
    <property type="entry name" value="Csm1/Pcs1"/>
</dbReference>
<dbReference type="Pfam" id="PF00106">
    <property type="entry name" value="adh_short"/>
    <property type="match status" value="1"/>
</dbReference>
<accession>A0A8K0QTJ1</accession>
<feature type="compositionally biased region" description="Basic and acidic residues" evidence="1">
    <location>
        <begin position="516"/>
        <end position="529"/>
    </location>
</feature>
<gene>
    <name evidence="3" type="ORF">FB567DRAFT_564679</name>
</gene>
<dbReference type="GO" id="GO:1990644">
    <property type="term" value="F:microtubule site clamp"/>
    <property type="evidence" value="ECO:0007669"/>
    <property type="project" value="TreeGrafter"/>
</dbReference>
<proteinExistence type="predicted"/>
<dbReference type="GO" id="GO:0033551">
    <property type="term" value="C:monopolin complex"/>
    <property type="evidence" value="ECO:0007669"/>
    <property type="project" value="InterPro"/>
</dbReference>
<dbReference type="InterPro" id="IPR038608">
    <property type="entry name" value="Csm1/Pcs1_C_sf"/>
</dbReference>
<comment type="caution">
    <text evidence="3">The sequence shown here is derived from an EMBL/GenBank/DDBJ whole genome shotgun (WGS) entry which is preliminary data.</text>
</comment>
<dbReference type="FunFam" id="3.90.1150.80:FF:000001">
    <property type="entry name" value="Chromosome segregation protein (Pcs1)"/>
    <property type="match status" value="1"/>
</dbReference>
<dbReference type="GO" id="GO:0045144">
    <property type="term" value="P:meiotic sister chromatid segregation"/>
    <property type="evidence" value="ECO:0007669"/>
    <property type="project" value="TreeGrafter"/>
</dbReference>
<dbReference type="Pfam" id="PF12539">
    <property type="entry name" value="Csm1"/>
    <property type="match status" value="1"/>
</dbReference>
<dbReference type="Gene3D" id="3.90.1150.80">
    <property type="match status" value="1"/>
</dbReference>
<feature type="region of interest" description="Disordered" evidence="1">
    <location>
        <begin position="280"/>
        <end position="529"/>
    </location>
</feature>
<dbReference type="GO" id="GO:0005730">
    <property type="term" value="C:nucleolus"/>
    <property type="evidence" value="ECO:0007669"/>
    <property type="project" value="TreeGrafter"/>
</dbReference>
<protein>
    <recommendedName>
        <fullName evidence="2">Monopolin complex subunit Csm1/Pcs1 C-terminal domain-containing protein</fullName>
    </recommendedName>
</protein>
<feature type="region of interest" description="Disordered" evidence="1">
    <location>
        <begin position="636"/>
        <end position="655"/>
    </location>
</feature>
<feature type="compositionally biased region" description="Low complexity" evidence="1">
    <location>
        <begin position="310"/>
        <end position="327"/>
    </location>
</feature>
<dbReference type="PANTHER" id="PTHR28006:SF1">
    <property type="entry name" value="MONOPOLIN COMPLEX SUBUNIT CSM1"/>
    <property type="match status" value="1"/>
</dbReference>
<dbReference type="GO" id="GO:0051315">
    <property type="term" value="P:attachment of mitotic spindle microtubules to kinetochore"/>
    <property type="evidence" value="ECO:0007669"/>
    <property type="project" value="TreeGrafter"/>
</dbReference>
<dbReference type="GO" id="GO:0072686">
    <property type="term" value="C:mitotic spindle"/>
    <property type="evidence" value="ECO:0007669"/>
    <property type="project" value="TreeGrafter"/>
</dbReference>
<keyword evidence="4" id="KW-1185">Reference proteome</keyword>
<dbReference type="SUPFAM" id="SSF51735">
    <property type="entry name" value="NAD(P)-binding Rossmann-fold domains"/>
    <property type="match status" value="1"/>
</dbReference>
<sequence length="784" mass="85674">MPTSNFNFKTALVTGGGDGKKIIIAGRTESNLQSTSKEIGAAAYYVLDTGDIASIPAFVKKLIAEHSDIDCLVNNAGVQRPLDVNGDDPSEFAKKADQEIDINIRGPMHLALHLLKHFKSKDNALIVNVSSVLGFVPFSVVNPVYCGTKAWMHFWSMDLRAQLKGSNVKVVEIAPPTVATDLHRERSNPDDNKKENNKEAMSVEEFTGEVMAKWKEGVEMIAAGPANKIVNAWTENMGPFFDQRVNIQHHDTADTQTCAPTMAPRNAIANISFTVDSASEDDMTHDELNALPTPESNAENKAPTRKARGKAAPMKAMAPAIKAPAKGRPVSRRASGGSVLGVKKTNAAVAKKAPAKAGRKALAERKDFNGSDTEEVDEFDEQEEVAPAKTTKRGRPAKEQKPEEDVAQVAAPAKRGRKPATKELAEKKEPKSKTTARSKTTKRAAAAHEEPEPMTIPETQPEPDLDPMDVEDSIEVDEIPESMPPPPRPTARRAQAQPSRARQTSAGARRAGSASDSERDPALRRKVGDLTRKLESMTVKYETLKEAATSGKESNFDQLKKRTEQTAKDQDAVIKALKQQISELQNRTSDITSLKRELAAMSKENARLSAENKKATDSLTAAQNESKMLSNKLAAARSSVQPETKNVPGSAVKSRTNGVVLPGTAEAAKEATLAKQKVDLYSDLTNLVILGMKRNDEDEDVYDCLQTGRNGTLHFHLTVAAGTESYEDTEFVYQPLLNQQRDRELLDLLPDYLTEEICFPRGQAAKFYCKVVDSMSKKIILEEE</sequence>
<dbReference type="Gene3D" id="3.40.50.720">
    <property type="entry name" value="NAD(P)-binding Rossmann-like Domain"/>
    <property type="match status" value="1"/>
</dbReference>
<name>A0A8K0QTJ1_9PLEO</name>
<dbReference type="Proteomes" id="UP000813461">
    <property type="component" value="Unassembled WGS sequence"/>
</dbReference>
<dbReference type="InterPro" id="IPR036291">
    <property type="entry name" value="NAD(P)-bd_dom_sf"/>
</dbReference>
<organism evidence="3 4">
    <name type="scientific">Paraphoma chrysanthemicola</name>
    <dbReference type="NCBI Taxonomy" id="798071"/>
    <lineage>
        <taxon>Eukaryota</taxon>
        <taxon>Fungi</taxon>
        <taxon>Dikarya</taxon>
        <taxon>Ascomycota</taxon>
        <taxon>Pezizomycotina</taxon>
        <taxon>Dothideomycetes</taxon>
        <taxon>Pleosporomycetidae</taxon>
        <taxon>Pleosporales</taxon>
        <taxon>Pleosporineae</taxon>
        <taxon>Phaeosphaeriaceae</taxon>
        <taxon>Paraphoma</taxon>
    </lineage>
</organism>
<dbReference type="CDD" id="cd23787">
    <property type="entry name" value="RWD_CSM1"/>
    <property type="match status" value="1"/>
</dbReference>
<feature type="compositionally biased region" description="Basic and acidic residues" evidence="1">
    <location>
        <begin position="420"/>
        <end position="432"/>
    </location>
</feature>